<gene>
    <name evidence="3" type="ORF">Q7X28_09380</name>
</gene>
<dbReference type="Pfam" id="PF05305">
    <property type="entry name" value="DUF732"/>
    <property type="match status" value="1"/>
</dbReference>
<reference evidence="3" key="1">
    <citation type="submission" date="2023-08" db="EMBL/GenBank/DDBJ databases">
        <title>The draft genome of Tsukamurella strandjordii strain 050030.</title>
        <authorList>
            <person name="Zhao F."/>
            <person name="Feng Y."/>
            <person name="Zong Z."/>
        </authorList>
    </citation>
    <scope>NUCLEOTIDE SEQUENCE</scope>
    <source>
        <strain evidence="3">050030</strain>
    </source>
</reference>
<dbReference type="EMBL" id="JAUTIX010000003">
    <property type="protein sequence ID" value="MDP0398138.1"/>
    <property type="molecule type" value="Genomic_DNA"/>
</dbReference>
<dbReference type="InterPro" id="IPR007969">
    <property type="entry name" value="DUF732"/>
</dbReference>
<evidence type="ECO:0000256" key="1">
    <source>
        <dbReference type="SAM" id="SignalP"/>
    </source>
</evidence>
<dbReference type="Proteomes" id="UP001178281">
    <property type="component" value="Unassembled WGS sequence"/>
</dbReference>
<evidence type="ECO:0000313" key="4">
    <source>
        <dbReference type="Proteomes" id="UP001178281"/>
    </source>
</evidence>
<proteinExistence type="predicted"/>
<dbReference type="AlphaFoldDB" id="A0AA90SLI6"/>
<feature type="chain" id="PRO_5041705774" evidence="1">
    <location>
        <begin position="28"/>
        <end position="129"/>
    </location>
</feature>
<keyword evidence="1" id="KW-0732">Signal</keyword>
<feature type="signal peptide" evidence="1">
    <location>
        <begin position="1"/>
        <end position="27"/>
    </location>
</feature>
<comment type="caution">
    <text evidence="3">The sequence shown here is derived from an EMBL/GenBank/DDBJ whole genome shotgun (WGS) entry which is preliminary data.</text>
</comment>
<dbReference type="RefSeq" id="WP_220657912.1">
    <property type="nucleotide sequence ID" value="NZ_BAAAII010000004.1"/>
</dbReference>
<keyword evidence="4" id="KW-1185">Reference proteome</keyword>
<evidence type="ECO:0000313" key="3">
    <source>
        <dbReference type="EMBL" id="MDP0398138.1"/>
    </source>
</evidence>
<sequence length="129" mass="14388">MPKLMRAVAAAAVAFGCAALVQAPAQADGRLDEGRFVVASKNLHDFTKPFGDRTTDAQMVRFGYSACTALDRNPSSTVAATRALYNDERAYPLWERQQLVFYAAQYLCNRNWSRYMTYPNGWRPTPGQG</sequence>
<name>A0AA90SLI6_9ACTN</name>
<protein>
    <submittedName>
        <fullName evidence="3">DUF732 domain-containing protein</fullName>
    </submittedName>
</protein>
<dbReference type="PROSITE" id="PS51257">
    <property type="entry name" value="PROKAR_LIPOPROTEIN"/>
    <property type="match status" value="1"/>
</dbReference>
<feature type="domain" description="DUF732" evidence="2">
    <location>
        <begin position="54"/>
        <end position="108"/>
    </location>
</feature>
<organism evidence="3 4">
    <name type="scientific">Tsukamurella strandjordii</name>
    <dbReference type="NCBI Taxonomy" id="147577"/>
    <lineage>
        <taxon>Bacteria</taxon>
        <taxon>Bacillati</taxon>
        <taxon>Actinomycetota</taxon>
        <taxon>Actinomycetes</taxon>
        <taxon>Mycobacteriales</taxon>
        <taxon>Tsukamurellaceae</taxon>
        <taxon>Tsukamurella</taxon>
    </lineage>
</organism>
<evidence type="ECO:0000259" key="2">
    <source>
        <dbReference type="Pfam" id="PF05305"/>
    </source>
</evidence>
<accession>A0AA90SLI6</accession>